<keyword evidence="6 9" id="KW-1133">Transmembrane helix</keyword>
<sequence length="289" mass="31597">MSNTSIEPNSRISHNEKSPVYYFDASSSRYDYALEDLKRAFARPKLIWSLIRTGFFTRYHGTILGGLWVTATTALTVSGLAVLYGQIFGADLSKYFPYVAVGIVVWGLISTIINDGASVFLAASGTFTQSPIPKSLFVVRAIGIAALGFCYKLIVIAVVVFAVGLRPSLGDVGLSFLGLLMVVWTGFWFALGIGTIGTRFRDVGQLTAAGLTFAFFVTPVFWQASRLGEYQFVVQYNPLAHFLNVVRGPLLGLDGVMNSFIWAGGFSILATVFGVVTFGYFARRLCYWS</sequence>
<feature type="transmembrane region" description="Helical" evidence="9">
    <location>
        <begin position="62"/>
        <end position="84"/>
    </location>
</feature>
<evidence type="ECO:0000256" key="5">
    <source>
        <dbReference type="ARBA" id="ARBA00022692"/>
    </source>
</evidence>
<evidence type="ECO:0000259" key="10">
    <source>
        <dbReference type="Pfam" id="PF01061"/>
    </source>
</evidence>
<comment type="similarity">
    <text evidence="2">Belongs to the ABC-2 integral membrane protein family.</text>
</comment>
<dbReference type="RefSeq" id="WP_369312413.1">
    <property type="nucleotide sequence ID" value="NZ_JBEHZE010000001.1"/>
</dbReference>
<evidence type="ECO:0000256" key="3">
    <source>
        <dbReference type="ARBA" id="ARBA00022448"/>
    </source>
</evidence>
<evidence type="ECO:0000256" key="6">
    <source>
        <dbReference type="ARBA" id="ARBA00022989"/>
    </source>
</evidence>
<keyword evidence="3" id="KW-0813">Transport</keyword>
<keyword evidence="7" id="KW-0625">Polysaccharide transport</keyword>
<feature type="transmembrane region" description="Helical" evidence="9">
    <location>
        <begin position="203"/>
        <end position="222"/>
    </location>
</feature>
<dbReference type="Proteomes" id="UP001560685">
    <property type="component" value="Unassembled WGS sequence"/>
</dbReference>
<evidence type="ECO:0000256" key="7">
    <source>
        <dbReference type="ARBA" id="ARBA00023047"/>
    </source>
</evidence>
<comment type="subcellular location">
    <subcellularLocation>
        <location evidence="1">Cell membrane</location>
        <topology evidence="1">Multi-pass membrane protein</topology>
    </subcellularLocation>
</comment>
<evidence type="ECO:0000256" key="8">
    <source>
        <dbReference type="ARBA" id="ARBA00023136"/>
    </source>
</evidence>
<evidence type="ECO:0000313" key="12">
    <source>
        <dbReference type="Proteomes" id="UP001560685"/>
    </source>
</evidence>
<keyword evidence="4" id="KW-1003">Cell membrane</keyword>
<name>A0ABV3Z386_9PROT</name>
<evidence type="ECO:0000256" key="2">
    <source>
        <dbReference type="ARBA" id="ARBA00007783"/>
    </source>
</evidence>
<keyword evidence="5 9" id="KW-0812">Transmembrane</keyword>
<evidence type="ECO:0000256" key="9">
    <source>
        <dbReference type="SAM" id="Phobius"/>
    </source>
</evidence>
<dbReference type="PANTHER" id="PTHR30413">
    <property type="entry name" value="INNER MEMBRANE TRANSPORT PERMEASE"/>
    <property type="match status" value="1"/>
</dbReference>
<feature type="transmembrane region" description="Helical" evidence="9">
    <location>
        <begin position="96"/>
        <end position="123"/>
    </location>
</feature>
<dbReference type="EMBL" id="JBEHZE010000001">
    <property type="protein sequence ID" value="MEX6632489.1"/>
    <property type="molecule type" value="Genomic_DNA"/>
</dbReference>
<protein>
    <submittedName>
        <fullName evidence="11">ABC transporter permease</fullName>
    </submittedName>
</protein>
<feature type="transmembrane region" description="Helical" evidence="9">
    <location>
        <begin position="174"/>
        <end position="196"/>
    </location>
</feature>
<organism evidence="11 12">
    <name type="scientific">Hyphococcus lacteus</name>
    <dbReference type="NCBI Taxonomy" id="3143536"/>
    <lineage>
        <taxon>Bacteria</taxon>
        <taxon>Pseudomonadati</taxon>
        <taxon>Pseudomonadota</taxon>
        <taxon>Alphaproteobacteria</taxon>
        <taxon>Parvularculales</taxon>
        <taxon>Parvularculaceae</taxon>
        <taxon>Hyphococcus</taxon>
    </lineage>
</organism>
<dbReference type="Pfam" id="PF01061">
    <property type="entry name" value="ABC2_membrane"/>
    <property type="match status" value="1"/>
</dbReference>
<dbReference type="InterPro" id="IPR013525">
    <property type="entry name" value="ABC2_TM"/>
</dbReference>
<feature type="transmembrane region" description="Helical" evidence="9">
    <location>
        <begin position="135"/>
        <end position="162"/>
    </location>
</feature>
<accession>A0ABV3Z386</accession>
<proteinExistence type="inferred from homology"/>
<comment type="caution">
    <text evidence="11">The sequence shown here is derived from an EMBL/GenBank/DDBJ whole genome shotgun (WGS) entry which is preliminary data.</text>
</comment>
<feature type="transmembrane region" description="Helical" evidence="9">
    <location>
        <begin position="260"/>
        <end position="282"/>
    </location>
</feature>
<evidence type="ECO:0000313" key="11">
    <source>
        <dbReference type="EMBL" id="MEX6632489.1"/>
    </source>
</evidence>
<dbReference type="PANTHER" id="PTHR30413:SF10">
    <property type="entry name" value="CAPSULE POLYSACCHARIDE EXPORT INNER-MEMBRANE PROTEIN CTRC"/>
    <property type="match status" value="1"/>
</dbReference>
<reference evidence="11 12" key="1">
    <citation type="submission" date="2024-05" db="EMBL/GenBank/DDBJ databases">
        <title>Three bacterial strains, DH-69, EH-24, and ECK-19 isolated from coastal sediments.</title>
        <authorList>
            <person name="Ye Y.-Q."/>
            <person name="Du Z.-J."/>
        </authorList>
    </citation>
    <scope>NUCLEOTIDE SEQUENCE [LARGE SCALE GENOMIC DNA]</scope>
    <source>
        <strain evidence="11 12">ECK-19</strain>
    </source>
</reference>
<keyword evidence="8 9" id="KW-0472">Membrane</keyword>
<keyword evidence="7" id="KW-0762">Sugar transport</keyword>
<keyword evidence="12" id="KW-1185">Reference proteome</keyword>
<evidence type="ECO:0000256" key="4">
    <source>
        <dbReference type="ARBA" id="ARBA00022475"/>
    </source>
</evidence>
<evidence type="ECO:0000256" key="1">
    <source>
        <dbReference type="ARBA" id="ARBA00004651"/>
    </source>
</evidence>
<feature type="domain" description="ABC-2 type transporter transmembrane" evidence="10">
    <location>
        <begin position="47"/>
        <end position="248"/>
    </location>
</feature>
<gene>
    <name evidence="11" type="ORF">ABFZ84_02915</name>
</gene>